<dbReference type="GeneID" id="40092548"/>
<reference evidence="3 4" key="1">
    <citation type="submission" date="2016-11" db="EMBL/GenBank/DDBJ databases">
        <title>Complete genome of the first virulent bacteriophage infecting the opportunist pathogen Serratia rubidaea.</title>
        <authorList>
            <person name="Xing S."/>
            <person name="Ma T."/>
            <person name="Zhang X."/>
            <person name="Huang Y."/>
            <person name="Mi Z."/>
            <person name="Sun Q."/>
            <person name="An X."/>
            <person name="Fan H."/>
            <person name="Wu S."/>
            <person name="Lin W."/>
            <person name="Tong Y."/>
        </authorList>
    </citation>
    <scope>NUCLEOTIDE SEQUENCE [LARGE SCALE GENOMIC DNA]</scope>
</reference>
<dbReference type="KEGG" id="vg:40092548"/>
<proteinExistence type="predicted"/>
<evidence type="ECO:0000313" key="3">
    <source>
        <dbReference type="EMBL" id="APD20174.1"/>
    </source>
</evidence>
<dbReference type="EMBL" id="KY073123">
    <property type="protein sequence ID" value="APD20174.1"/>
    <property type="molecule type" value="Genomic_DNA"/>
</dbReference>
<evidence type="ECO:0000313" key="2">
    <source>
        <dbReference type="EMBL" id="ANM47266.1"/>
    </source>
</evidence>
<dbReference type="RefSeq" id="YP_009616067.1">
    <property type="nucleotide sequence ID" value="NC_042047.1"/>
</dbReference>
<sequence>MNINWELVGWVLSIIFGVVGVVWVIVGIWFYRFFTKFEKRDAERRARLEEIRNRRRN</sequence>
<feature type="transmembrane region" description="Helical" evidence="1">
    <location>
        <begin position="12"/>
        <end position="34"/>
    </location>
</feature>
<dbReference type="EMBL" id="KX147096">
    <property type="protein sequence ID" value="ANM47266.1"/>
    <property type="molecule type" value="Genomic_DNA"/>
</dbReference>
<keyword evidence="1" id="KW-1133">Transmembrane helix</keyword>
<organism evidence="3 4">
    <name type="scientific">Serratia phage vB_Sru_IME250</name>
    <dbReference type="NCBI Taxonomy" id="1852640"/>
    <lineage>
        <taxon>Viruses</taxon>
        <taxon>Duplodnaviria</taxon>
        <taxon>Heunggongvirae</taxon>
        <taxon>Uroviricota</taxon>
        <taxon>Caudoviricetes</taxon>
        <taxon>Pantevenvirales</taxon>
        <taxon>Ackermannviridae</taxon>
        <taxon>Taipeivirus</taxon>
        <taxon>Taipeivirus IME250</taxon>
    </lineage>
</organism>
<keyword evidence="1" id="KW-0472">Membrane</keyword>
<name>A0A1J0MGD7_9CAUD</name>
<accession>A0A1J0MGD7</accession>
<evidence type="ECO:0000313" key="5">
    <source>
        <dbReference type="Proteomes" id="UP000231470"/>
    </source>
</evidence>
<dbReference type="Proteomes" id="UP000231470">
    <property type="component" value="Segment"/>
</dbReference>
<protein>
    <submittedName>
        <fullName evidence="3">Uncharacterized protein</fullName>
    </submittedName>
</protein>
<keyword evidence="5" id="KW-1185">Reference proteome</keyword>
<evidence type="ECO:0000256" key="1">
    <source>
        <dbReference type="SAM" id="Phobius"/>
    </source>
</evidence>
<keyword evidence="1" id="KW-0812">Transmembrane</keyword>
<reference evidence="2 5" key="2">
    <citation type="journal article" date="2017" name="Arch. Virol.">
        <title>First complete genome sequence of a virulent bacteriophage infecting the opportunistic pathogen Serratia rubidaea.</title>
        <authorList>
            <person name="Xing S."/>
            <person name="Ma T."/>
            <person name="Zhang X."/>
            <person name="Huang Y."/>
            <person name="Mi Z."/>
            <person name="Sun Q."/>
            <person name="An X."/>
            <person name="Fan H."/>
            <person name="Wu S."/>
            <person name="Wei L."/>
            <person name="Tong Y."/>
        </authorList>
    </citation>
    <scope>NUCLEOTIDE SEQUENCE [LARGE SCALE GENOMIC DNA]</scope>
</reference>
<dbReference type="Proteomes" id="UP000230444">
    <property type="component" value="Segment"/>
</dbReference>
<evidence type="ECO:0000313" key="4">
    <source>
        <dbReference type="Proteomes" id="UP000230444"/>
    </source>
</evidence>